<sequence length="118" mass="13269">MAVTENRTLPSEDLDEQLALLANDQRRAIVEILAEENRSHHVHLLAGWTAAEERGVPLDALPEQAVERMEVKLHHHHLPKLDEAGIVEYDAEENRAAPGPEMATARRLIESVRSARMN</sequence>
<dbReference type="RefSeq" id="WP_092538729.1">
    <property type="nucleotide sequence ID" value="NZ_FNKQ01000004.1"/>
</dbReference>
<dbReference type="Proteomes" id="UP000255421">
    <property type="component" value="Unassembled WGS sequence"/>
</dbReference>
<dbReference type="Gene3D" id="1.10.10.10">
    <property type="entry name" value="Winged helix-like DNA-binding domain superfamily/Winged helix DNA-binding domain"/>
    <property type="match status" value="1"/>
</dbReference>
<keyword evidence="3" id="KW-1185">Reference proteome</keyword>
<comment type="caution">
    <text evidence="2">The sequence shown here is derived from an EMBL/GenBank/DDBJ whole genome shotgun (WGS) entry which is preliminary data.</text>
</comment>
<accession>A0A370IHI4</accession>
<dbReference type="InterPro" id="IPR055768">
    <property type="entry name" value="DUF7344"/>
</dbReference>
<dbReference type="EMBL" id="QQST01000002">
    <property type="protein sequence ID" value="RDI70090.1"/>
    <property type="molecule type" value="Genomic_DNA"/>
</dbReference>
<feature type="domain" description="DUF7344" evidence="1">
    <location>
        <begin position="19"/>
        <end position="94"/>
    </location>
</feature>
<evidence type="ECO:0000313" key="2">
    <source>
        <dbReference type="EMBL" id="RDI70090.1"/>
    </source>
</evidence>
<name>A0A370IHI4_9EURY</name>
<dbReference type="OrthoDB" id="308429at2157"/>
<organism evidence="2 3">
    <name type="scientific">Halopelagius longus</name>
    <dbReference type="NCBI Taxonomy" id="1236180"/>
    <lineage>
        <taxon>Archaea</taxon>
        <taxon>Methanobacteriati</taxon>
        <taxon>Methanobacteriota</taxon>
        <taxon>Stenosarchaea group</taxon>
        <taxon>Halobacteria</taxon>
        <taxon>Halobacteriales</taxon>
        <taxon>Haloferacaceae</taxon>
    </lineage>
</organism>
<protein>
    <recommendedName>
        <fullName evidence="1">DUF7344 domain-containing protein</fullName>
    </recommendedName>
</protein>
<dbReference type="AlphaFoldDB" id="A0A370IHI4"/>
<gene>
    <name evidence="2" type="ORF">DWB78_15805</name>
</gene>
<reference evidence="2 3" key="1">
    <citation type="submission" date="2018-07" db="EMBL/GenBank/DDBJ databases">
        <title>Genome sequence of extremly halophilic archaeon Halopelagius longus strain BC12-B1.</title>
        <authorList>
            <person name="Zhang X."/>
        </authorList>
    </citation>
    <scope>NUCLEOTIDE SEQUENCE [LARGE SCALE GENOMIC DNA]</scope>
    <source>
        <strain evidence="2 3">BC12-B1</strain>
    </source>
</reference>
<dbReference type="InterPro" id="IPR036388">
    <property type="entry name" value="WH-like_DNA-bd_sf"/>
</dbReference>
<evidence type="ECO:0000259" key="1">
    <source>
        <dbReference type="Pfam" id="PF24035"/>
    </source>
</evidence>
<proteinExistence type="predicted"/>
<dbReference type="Pfam" id="PF24035">
    <property type="entry name" value="DUF7344"/>
    <property type="match status" value="1"/>
</dbReference>
<evidence type="ECO:0000313" key="3">
    <source>
        <dbReference type="Proteomes" id="UP000255421"/>
    </source>
</evidence>